<organism evidence="1">
    <name type="scientific">candidate division WOR-3 bacterium</name>
    <dbReference type="NCBI Taxonomy" id="2052148"/>
    <lineage>
        <taxon>Bacteria</taxon>
        <taxon>Bacteria division WOR-3</taxon>
    </lineage>
</organism>
<gene>
    <name evidence="1" type="ORF">ENV70_00595</name>
</gene>
<accession>A0A7C6EH71</accession>
<dbReference type="EMBL" id="DTHJ01000011">
    <property type="protein sequence ID" value="HHS62102.1"/>
    <property type="molecule type" value="Genomic_DNA"/>
</dbReference>
<dbReference type="AlphaFoldDB" id="A0A7C6EH71"/>
<reference evidence="1" key="1">
    <citation type="journal article" date="2020" name="mSystems">
        <title>Genome- and Community-Level Interaction Insights into Carbon Utilization and Element Cycling Functions of Hydrothermarchaeota in Hydrothermal Sediment.</title>
        <authorList>
            <person name="Zhou Z."/>
            <person name="Liu Y."/>
            <person name="Xu W."/>
            <person name="Pan J."/>
            <person name="Luo Z.H."/>
            <person name="Li M."/>
        </authorList>
    </citation>
    <scope>NUCLEOTIDE SEQUENCE [LARGE SCALE GENOMIC DNA]</scope>
    <source>
        <strain evidence="1">SpSt-783</strain>
    </source>
</reference>
<sequence length="91" mass="10609">MAIALKNLKLFPVIALALFLCCGRVDYNPKLVDYLKAERELRKRINQNQGLEDSLSILQKNLKIDVKKELKKIVKNPEIWIKLFKEIDGEK</sequence>
<name>A0A7C6EH71_UNCW3</name>
<evidence type="ECO:0000313" key="1">
    <source>
        <dbReference type="EMBL" id="HHS62102.1"/>
    </source>
</evidence>
<protein>
    <submittedName>
        <fullName evidence="1">Uncharacterized protein</fullName>
    </submittedName>
</protein>
<comment type="caution">
    <text evidence="1">The sequence shown here is derived from an EMBL/GenBank/DDBJ whole genome shotgun (WGS) entry which is preliminary data.</text>
</comment>
<proteinExistence type="predicted"/>